<evidence type="ECO:0000256" key="12">
    <source>
        <dbReference type="ARBA" id="ARBA00023012"/>
    </source>
</evidence>
<feature type="transmembrane region" description="Helical" evidence="14">
    <location>
        <begin position="12"/>
        <end position="33"/>
    </location>
</feature>
<evidence type="ECO:0000256" key="14">
    <source>
        <dbReference type="SAM" id="Phobius"/>
    </source>
</evidence>
<keyword evidence="8" id="KW-0547">Nucleotide-binding</keyword>
<dbReference type="GO" id="GO:0005886">
    <property type="term" value="C:plasma membrane"/>
    <property type="evidence" value="ECO:0007669"/>
    <property type="project" value="UniProtKB-SubCell"/>
</dbReference>
<dbReference type="InterPro" id="IPR003594">
    <property type="entry name" value="HATPase_dom"/>
</dbReference>
<evidence type="ECO:0000256" key="6">
    <source>
        <dbReference type="ARBA" id="ARBA00022679"/>
    </source>
</evidence>
<dbReference type="PANTHER" id="PTHR45436:SF5">
    <property type="entry name" value="SENSOR HISTIDINE KINASE TRCS"/>
    <property type="match status" value="1"/>
</dbReference>
<dbReference type="GO" id="GO:0000155">
    <property type="term" value="F:phosphorelay sensor kinase activity"/>
    <property type="evidence" value="ECO:0007669"/>
    <property type="project" value="InterPro"/>
</dbReference>
<dbReference type="RefSeq" id="WP_183418317.1">
    <property type="nucleotide sequence ID" value="NZ_JACHXY010000001.1"/>
</dbReference>
<keyword evidence="11 14" id="KW-1133">Transmembrane helix</keyword>
<keyword evidence="7 14" id="KW-0812">Transmembrane</keyword>
<keyword evidence="10" id="KW-0067">ATP-binding</keyword>
<keyword evidence="13 14" id="KW-0472">Membrane</keyword>
<evidence type="ECO:0000256" key="8">
    <source>
        <dbReference type="ARBA" id="ARBA00022741"/>
    </source>
</evidence>
<feature type="transmembrane region" description="Helical" evidence="14">
    <location>
        <begin position="180"/>
        <end position="202"/>
    </location>
</feature>
<dbReference type="Proteomes" id="UP000543579">
    <property type="component" value="Unassembled WGS sequence"/>
</dbReference>
<evidence type="ECO:0000313" key="16">
    <source>
        <dbReference type="EMBL" id="MBB3156804.1"/>
    </source>
</evidence>
<evidence type="ECO:0000256" key="7">
    <source>
        <dbReference type="ARBA" id="ARBA00022692"/>
    </source>
</evidence>
<keyword evidence="5" id="KW-0597">Phosphoprotein</keyword>
<dbReference type="CDD" id="cd00130">
    <property type="entry name" value="PAS"/>
    <property type="match status" value="1"/>
</dbReference>
<dbReference type="InterPro" id="IPR016120">
    <property type="entry name" value="Sig_transdc_His_kin_SpoOB"/>
</dbReference>
<sequence>MVRALSLRLQLLLLQALIVCVVTLGAGIVTVWIQESAIRDSYRERMVGVALSIARLPVIVEAFDDPAPSVAIQPVAEVIREASALTYVVVTDLDGIRLSHPNPDRVGESVSTDPSIPLSGQVWSGTETGTLGESYRVKVPVFSDGDTRADDEGARVIGAVSVGVLESELAADLQSRLPGLLLAFGGAAVAGVFGAAWVSALIRRRILGLEPDEIAELVGERETMLHRLSEGVIRVDHRGVVTSANDAAERLIGRGPLSGRHADETLDGPLLQVMEDGEPEGRLVLAGERPVIARSTGLRDDRGRVVGGTLLLRDHTELHEALRSMDGQQSLTEGLRAQAHEFANSLHVVSGLLELGAWDDAREFIAQVRPGGPLDPGPDAAALGSELTALLSVKIARSRELDVALEVVAHGAPPPESIGDLITVVGNLVDNALEACRPGDRLRVTVDATDSSVRVRVDDSGTGVPDALRAHVFDEGVSTKGTHSRARGIGLALVRRVARRRGGEARVERSPLGGARFEVVLPVAERVS</sequence>
<dbReference type="InterPro" id="IPR033463">
    <property type="entry name" value="sCache_3"/>
</dbReference>
<keyword evidence="6 16" id="KW-0808">Transferase</keyword>
<dbReference type="EMBL" id="JACHXY010000001">
    <property type="protein sequence ID" value="MBB3156804.1"/>
    <property type="molecule type" value="Genomic_DNA"/>
</dbReference>
<comment type="subcellular location">
    <subcellularLocation>
        <location evidence="2">Cell membrane</location>
        <topology evidence="2">Multi-pass membrane protein</topology>
    </subcellularLocation>
</comment>
<dbReference type="Pfam" id="PF02518">
    <property type="entry name" value="HATPase_c"/>
    <property type="match status" value="1"/>
</dbReference>
<keyword evidence="9 16" id="KW-0418">Kinase</keyword>
<dbReference type="InterPro" id="IPR039506">
    <property type="entry name" value="SPOB_a"/>
</dbReference>
<evidence type="ECO:0000256" key="5">
    <source>
        <dbReference type="ARBA" id="ARBA00022553"/>
    </source>
</evidence>
<dbReference type="AlphaFoldDB" id="A0A7W5GDT0"/>
<dbReference type="Pfam" id="PF17203">
    <property type="entry name" value="sCache_3_2"/>
    <property type="match status" value="1"/>
</dbReference>
<dbReference type="Gene3D" id="3.30.565.10">
    <property type="entry name" value="Histidine kinase-like ATPase, C-terminal domain"/>
    <property type="match status" value="1"/>
</dbReference>
<proteinExistence type="predicted"/>
<evidence type="ECO:0000256" key="3">
    <source>
        <dbReference type="ARBA" id="ARBA00012438"/>
    </source>
</evidence>
<dbReference type="InterPro" id="IPR005467">
    <property type="entry name" value="His_kinase_dom"/>
</dbReference>
<reference evidence="16 17" key="1">
    <citation type="submission" date="2020-08" db="EMBL/GenBank/DDBJ databases">
        <title>Genomic Encyclopedia of Type Strains, Phase III (KMG-III): the genomes of soil and plant-associated and newly described type strains.</title>
        <authorList>
            <person name="Whitman W."/>
        </authorList>
    </citation>
    <scope>NUCLEOTIDE SEQUENCE [LARGE SCALE GENOMIC DNA]</scope>
    <source>
        <strain evidence="16 17">CECT 8356</strain>
    </source>
</reference>
<dbReference type="Pfam" id="PF14689">
    <property type="entry name" value="SPOB_a"/>
    <property type="match status" value="1"/>
</dbReference>
<dbReference type="SUPFAM" id="SSF55785">
    <property type="entry name" value="PYP-like sensor domain (PAS domain)"/>
    <property type="match status" value="1"/>
</dbReference>
<dbReference type="PRINTS" id="PR00344">
    <property type="entry name" value="BCTRLSENSOR"/>
</dbReference>
<organism evidence="16 17">
    <name type="scientific">Microbacterium proteolyticum</name>
    <dbReference type="NCBI Taxonomy" id="1572644"/>
    <lineage>
        <taxon>Bacteria</taxon>
        <taxon>Bacillati</taxon>
        <taxon>Actinomycetota</taxon>
        <taxon>Actinomycetes</taxon>
        <taxon>Micrococcales</taxon>
        <taxon>Microbacteriaceae</taxon>
        <taxon>Microbacterium</taxon>
    </lineage>
</organism>
<dbReference type="InterPro" id="IPR029151">
    <property type="entry name" value="Sensor-like_sf"/>
</dbReference>
<evidence type="ECO:0000256" key="1">
    <source>
        <dbReference type="ARBA" id="ARBA00000085"/>
    </source>
</evidence>
<keyword evidence="4" id="KW-1003">Cell membrane</keyword>
<dbReference type="SMART" id="SM00387">
    <property type="entry name" value="HATPase_c"/>
    <property type="match status" value="1"/>
</dbReference>
<feature type="domain" description="Histidine kinase" evidence="15">
    <location>
        <begin position="421"/>
        <end position="525"/>
    </location>
</feature>
<evidence type="ECO:0000256" key="9">
    <source>
        <dbReference type="ARBA" id="ARBA00022777"/>
    </source>
</evidence>
<comment type="caution">
    <text evidence="16">The sequence shown here is derived from an EMBL/GenBank/DDBJ whole genome shotgun (WGS) entry which is preliminary data.</text>
</comment>
<evidence type="ECO:0000256" key="11">
    <source>
        <dbReference type="ARBA" id="ARBA00022989"/>
    </source>
</evidence>
<protein>
    <recommendedName>
        <fullName evidence="3">histidine kinase</fullName>
        <ecNumber evidence="3">2.7.13.3</ecNumber>
    </recommendedName>
</protein>
<evidence type="ECO:0000256" key="10">
    <source>
        <dbReference type="ARBA" id="ARBA00022840"/>
    </source>
</evidence>
<gene>
    <name evidence="16" type="ORF">FHS07_000488</name>
</gene>
<dbReference type="GO" id="GO:0005524">
    <property type="term" value="F:ATP binding"/>
    <property type="evidence" value="ECO:0007669"/>
    <property type="project" value="UniProtKB-KW"/>
</dbReference>
<accession>A0A7W5GDT0</accession>
<name>A0A7W5GDT0_9MICO</name>
<evidence type="ECO:0000256" key="4">
    <source>
        <dbReference type="ARBA" id="ARBA00022475"/>
    </source>
</evidence>
<evidence type="ECO:0000256" key="2">
    <source>
        <dbReference type="ARBA" id="ARBA00004651"/>
    </source>
</evidence>
<dbReference type="InterPro" id="IPR000014">
    <property type="entry name" value="PAS"/>
</dbReference>
<dbReference type="EC" id="2.7.13.3" evidence="3"/>
<dbReference type="Gene3D" id="3.30.450.20">
    <property type="entry name" value="PAS domain"/>
    <property type="match status" value="2"/>
</dbReference>
<dbReference type="InterPro" id="IPR035965">
    <property type="entry name" value="PAS-like_dom_sf"/>
</dbReference>
<dbReference type="InterPro" id="IPR036890">
    <property type="entry name" value="HATPase_C_sf"/>
</dbReference>
<evidence type="ECO:0000313" key="17">
    <source>
        <dbReference type="Proteomes" id="UP000543579"/>
    </source>
</evidence>
<dbReference type="SUPFAM" id="SSF55890">
    <property type="entry name" value="Sporulation response regulatory protein Spo0B"/>
    <property type="match status" value="1"/>
</dbReference>
<dbReference type="SUPFAM" id="SSF55874">
    <property type="entry name" value="ATPase domain of HSP90 chaperone/DNA topoisomerase II/histidine kinase"/>
    <property type="match status" value="1"/>
</dbReference>
<dbReference type="InterPro" id="IPR004358">
    <property type="entry name" value="Sig_transdc_His_kin-like_C"/>
</dbReference>
<dbReference type="PROSITE" id="PS50109">
    <property type="entry name" value="HIS_KIN"/>
    <property type="match status" value="1"/>
</dbReference>
<keyword evidence="12" id="KW-0902">Two-component regulatory system</keyword>
<evidence type="ECO:0000256" key="13">
    <source>
        <dbReference type="ARBA" id="ARBA00023136"/>
    </source>
</evidence>
<comment type="catalytic activity">
    <reaction evidence="1">
        <text>ATP + protein L-histidine = ADP + protein N-phospho-L-histidine.</text>
        <dbReference type="EC" id="2.7.13.3"/>
    </reaction>
</comment>
<evidence type="ECO:0000259" key="15">
    <source>
        <dbReference type="PROSITE" id="PS50109"/>
    </source>
</evidence>
<dbReference type="PANTHER" id="PTHR45436">
    <property type="entry name" value="SENSOR HISTIDINE KINASE YKOH"/>
    <property type="match status" value="1"/>
</dbReference>
<dbReference type="Gene3D" id="1.10.287.130">
    <property type="match status" value="1"/>
</dbReference>
<dbReference type="SUPFAM" id="SSF103190">
    <property type="entry name" value="Sensory domain-like"/>
    <property type="match status" value="1"/>
</dbReference>
<dbReference type="InterPro" id="IPR050428">
    <property type="entry name" value="TCS_sensor_his_kinase"/>
</dbReference>